<protein>
    <submittedName>
        <fullName evidence="2">Class I SAM-dependent methyltransferase</fullName>
    </submittedName>
</protein>
<dbReference type="PANTHER" id="PTHR43861:SF1">
    <property type="entry name" value="TRANS-ACONITATE 2-METHYLTRANSFERASE"/>
    <property type="match status" value="1"/>
</dbReference>
<dbReference type="GO" id="GO:0032259">
    <property type="term" value="P:methylation"/>
    <property type="evidence" value="ECO:0007669"/>
    <property type="project" value="UniProtKB-KW"/>
</dbReference>
<proteinExistence type="predicted"/>
<dbReference type="Proteomes" id="UP001163104">
    <property type="component" value="Chromosome"/>
</dbReference>
<reference evidence="2" key="1">
    <citation type="submission" date="2022-10" db="EMBL/GenBank/DDBJ databases">
        <title>Mechanism of multi-heavy metal repair in Cytobacillus Firmus M7.</title>
        <authorList>
            <person name="Li X."/>
            <person name="Yu C."/>
        </authorList>
    </citation>
    <scope>NUCLEOTIDE SEQUENCE</scope>
    <source>
        <strain evidence="2">M7</strain>
    </source>
</reference>
<accession>A0AA46SJA2</accession>
<dbReference type="InterPro" id="IPR013216">
    <property type="entry name" value="Methyltransf_11"/>
</dbReference>
<evidence type="ECO:0000313" key="3">
    <source>
        <dbReference type="Proteomes" id="UP001163104"/>
    </source>
</evidence>
<keyword evidence="2" id="KW-0489">Methyltransferase</keyword>
<dbReference type="EMBL" id="CP107027">
    <property type="protein sequence ID" value="UYG95124.1"/>
    <property type="molecule type" value="Genomic_DNA"/>
</dbReference>
<dbReference type="CDD" id="cd02440">
    <property type="entry name" value="AdoMet_MTases"/>
    <property type="match status" value="1"/>
</dbReference>
<sequence>MINETLELNKKSWDEAAKRFYGRNPLPEYGPLAPTEDDLHLFGDVSSLKMLEIGCGSGHSLKYLDQRGAGELWGLDLSSRQIDAAKELLKNSSSRVKLVESPMEQNPGIPADYFDAVFSIYAIGWTTNLEETLKNVHSYLKSGGMFIFSWEHPLYNRIKAENGVLIMDKSYHEEGPYQHIAWNQPAIMQQYKLSTYINLLIENGFVIERVIEDVSLTEQDVQRHANQWYSYEKARAIPAAFIIKCRKLF</sequence>
<dbReference type="GO" id="GO:0008757">
    <property type="term" value="F:S-adenosylmethionine-dependent methyltransferase activity"/>
    <property type="evidence" value="ECO:0007669"/>
    <property type="project" value="InterPro"/>
</dbReference>
<evidence type="ECO:0000259" key="1">
    <source>
        <dbReference type="Pfam" id="PF08241"/>
    </source>
</evidence>
<dbReference type="RefSeq" id="WP_163141079.1">
    <property type="nucleotide sequence ID" value="NZ_CP085255.1"/>
</dbReference>
<name>A0AA46SJA2_CYTFI</name>
<dbReference type="SUPFAM" id="SSF53335">
    <property type="entry name" value="S-adenosyl-L-methionine-dependent methyltransferases"/>
    <property type="match status" value="1"/>
</dbReference>
<evidence type="ECO:0000313" key="2">
    <source>
        <dbReference type="EMBL" id="UYG95124.1"/>
    </source>
</evidence>
<gene>
    <name evidence="2" type="ORF">OD459_23555</name>
</gene>
<dbReference type="InterPro" id="IPR029063">
    <property type="entry name" value="SAM-dependent_MTases_sf"/>
</dbReference>
<dbReference type="AlphaFoldDB" id="A0AA46SJA2"/>
<dbReference type="Pfam" id="PF08241">
    <property type="entry name" value="Methyltransf_11"/>
    <property type="match status" value="1"/>
</dbReference>
<keyword evidence="2" id="KW-0808">Transferase</keyword>
<dbReference type="PANTHER" id="PTHR43861">
    <property type="entry name" value="TRANS-ACONITATE 2-METHYLTRANSFERASE-RELATED"/>
    <property type="match status" value="1"/>
</dbReference>
<feature type="domain" description="Methyltransferase type 11" evidence="1">
    <location>
        <begin position="51"/>
        <end position="148"/>
    </location>
</feature>
<dbReference type="Gene3D" id="3.40.50.150">
    <property type="entry name" value="Vaccinia Virus protein VP39"/>
    <property type="match status" value="1"/>
</dbReference>
<organism evidence="2 3">
    <name type="scientific">Cytobacillus firmus</name>
    <name type="common">Bacillus firmus</name>
    <dbReference type="NCBI Taxonomy" id="1399"/>
    <lineage>
        <taxon>Bacteria</taxon>
        <taxon>Bacillati</taxon>
        <taxon>Bacillota</taxon>
        <taxon>Bacilli</taxon>
        <taxon>Bacillales</taxon>
        <taxon>Bacillaceae</taxon>
        <taxon>Cytobacillus</taxon>
    </lineage>
</organism>